<comment type="caution">
    <text evidence="2">The sequence shown here is derived from an EMBL/GenBank/DDBJ whole genome shotgun (WGS) entry which is preliminary data.</text>
</comment>
<dbReference type="EMBL" id="NHYE01005574">
    <property type="protein sequence ID" value="PPQ69368.1"/>
    <property type="molecule type" value="Genomic_DNA"/>
</dbReference>
<dbReference type="InParanoid" id="A0A409VSZ5"/>
<proteinExistence type="predicted"/>
<organism evidence="2 3">
    <name type="scientific">Gymnopilus dilepis</name>
    <dbReference type="NCBI Taxonomy" id="231916"/>
    <lineage>
        <taxon>Eukaryota</taxon>
        <taxon>Fungi</taxon>
        <taxon>Dikarya</taxon>
        <taxon>Basidiomycota</taxon>
        <taxon>Agaricomycotina</taxon>
        <taxon>Agaricomycetes</taxon>
        <taxon>Agaricomycetidae</taxon>
        <taxon>Agaricales</taxon>
        <taxon>Agaricineae</taxon>
        <taxon>Hymenogastraceae</taxon>
        <taxon>Gymnopilus</taxon>
    </lineage>
</organism>
<feature type="region of interest" description="Disordered" evidence="1">
    <location>
        <begin position="244"/>
        <end position="263"/>
    </location>
</feature>
<feature type="region of interest" description="Disordered" evidence="1">
    <location>
        <begin position="104"/>
        <end position="125"/>
    </location>
</feature>
<feature type="region of interest" description="Disordered" evidence="1">
    <location>
        <begin position="192"/>
        <end position="212"/>
    </location>
</feature>
<gene>
    <name evidence="2" type="ORF">CVT26_002523</name>
</gene>
<evidence type="ECO:0000313" key="2">
    <source>
        <dbReference type="EMBL" id="PPQ69368.1"/>
    </source>
</evidence>
<evidence type="ECO:0000256" key="1">
    <source>
        <dbReference type="SAM" id="MobiDB-lite"/>
    </source>
</evidence>
<dbReference type="OrthoDB" id="10687748at2759"/>
<reference evidence="2 3" key="1">
    <citation type="journal article" date="2018" name="Evol. Lett.">
        <title>Horizontal gene cluster transfer increased hallucinogenic mushroom diversity.</title>
        <authorList>
            <person name="Reynolds H.T."/>
            <person name="Vijayakumar V."/>
            <person name="Gluck-Thaler E."/>
            <person name="Korotkin H.B."/>
            <person name="Matheny P.B."/>
            <person name="Slot J.C."/>
        </authorList>
    </citation>
    <scope>NUCLEOTIDE SEQUENCE [LARGE SCALE GENOMIC DNA]</scope>
    <source>
        <strain evidence="2 3">SRW20</strain>
    </source>
</reference>
<feature type="compositionally biased region" description="Acidic residues" evidence="1">
    <location>
        <begin position="192"/>
        <end position="202"/>
    </location>
</feature>
<dbReference type="AlphaFoldDB" id="A0A409VSZ5"/>
<protein>
    <submittedName>
        <fullName evidence="2">Uncharacterized protein</fullName>
    </submittedName>
</protein>
<keyword evidence="3" id="KW-1185">Reference proteome</keyword>
<feature type="compositionally biased region" description="Basic and acidic residues" evidence="1">
    <location>
        <begin position="203"/>
        <end position="212"/>
    </location>
</feature>
<feature type="compositionally biased region" description="Basic and acidic residues" evidence="1">
    <location>
        <begin position="113"/>
        <end position="125"/>
    </location>
</feature>
<evidence type="ECO:0000313" key="3">
    <source>
        <dbReference type="Proteomes" id="UP000284706"/>
    </source>
</evidence>
<sequence>MRPPNAFGFDTRQNPVHQLLEFLSISPSSKAAKDIRVSISRIKIEKLLKQLFDSYAMCTSSQTRLRKLSKQHLDIERSPSQQGSVFLKLKKDLPNLFPNLFNPIRKGSQNLKPRHDTKAAPKYSETGHDANRLTYILLRAIASFHHNARAQWRAQSLRREQRRLAAKGRSAGAQQGEGGRVFLMDVMEIESEAEDEGMEGEEEGRKDDKKIEEDEDEFDLIQIASEFVSPSSSFEVSSPEPILLLPQNSSTRGPTTAPLSRSEYTGSYLRRTSTQNPEPDLHLDDFPRIIEDDSPSPAAFSAPAPRLFGMTLRSSSRRAAGAQTSLNRLDSTMPLAASRHRPVLGDITAKVNVGAGVREANIKHKGRIKKTPYTYDGRSEQPQATLTPLPSSRVSISLSAPSSTLSDSNGAIQTFLSSCQPPLTHLLPNFITYGCTSEAYLRALAAFPGPKRRKVLKRVLGSPDREDGKAGVKEFDLDLLEEQFERDF</sequence>
<feature type="compositionally biased region" description="Polar residues" evidence="1">
    <location>
        <begin position="246"/>
        <end position="263"/>
    </location>
</feature>
<name>A0A409VSZ5_9AGAR</name>
<dbReference type="Proteomes" id="UP000284706">
    <property type="component" value="Unassembled WGS sequence"/>
</dbReference>
<accession>A0A409VSZ5</accession>